<keyword evidence="3" id="KW-1003">Cell membrane</keyword>
<keyword evidence="6 7" id="KW-0472">Membrane</keyword>
<keyword evidence="4 7" id="KW-0812">Transmembrane</keyword>
<dbReference type="Proteomes" id="UP000541810">
    <property type="component" value="Unassembled WGS sequence"/>
</dbReference>
<dbReference type="Pfam" id="PF00528">
    <property type="entry name" value="BPD_transp_1"/>
    <property type="match status" value="1"/>
</dbReference>
<comment type="similarity">
    <text evidence="7">Belongs to the binding-protein-dependent transport system permease family.</text>
</comment>
<gene>
    <name evidence="9" type="ORF">HNQ40_001557</name>
</gene>
<feature type="transmembrane region" description="Helical" evidence="7">
    <location>
        <begin position="101"/>
        <end position="122"/>
    </location>
</feature>
<evidence type="ECO:0000256" key="1">
    <source>
        <dbReference type="ARBA" id="ARBA00004651"/>
    </source>
</evidence>
<keyword evidence="10" id="KW-1185">Reference proteome</keyword>
<accession>A0A7X0LKL2</accession>
<dbReference type="PROSITE" id="PS50928">
    <property type="entry name" value="ABC_TM1"/>
    <property type="match status" value="1"/>
</dbReference>
<evidence type="ECO:0000256" key="5">
    <source>
        <dbReference type="ARBA" id="ARBA00022989"/>
    </source>
</evidence>
<keyword evidence="2 7" id="KW-0813">Transport</keyword>
<evidence type="ECO:0000256" key="7">
    <source>
        <dbReference type="RuleBase" id="RU363032"/>
    </source>
</evidence>
<dbReference type="RefSeq" id="WP_184677314.1">
    <property type="nucleotide sequence ID" value="NZ_JACHGY010000001.1"/>
</dbReference>
<feature type="transmembrane region" description="Helical" evidence="7">
    <location>
        <begin position="134"/>
        <end position="161"/>
    </location>
</feature>
<dbReference type="SUPFAM" id="SSF161098">
    <property type="entry name" value="MetI-like"/>
    <property type="match status" value="1"/>
</dbReference>
<comment type="subcellular location">
    <subcellularLocation>
        <location evidence="1 7">Cell membrane</location>
        <topology evidence="1 7">Multi-pass membrane protein</topology>
    </subcellularLocation>
</comment>
<organism evidence="9 10">
    <name type="scientific">Algisphaera agarilytica</name>
    <dbReference type="NCBI Taxonomy" id="1385975"/>
    <lineage>
        <taxon>Bacteria</taxon>
        <taxon>Pseudomonadati</taxon>
        <taxon>Planctomycetota</taxon>
        <taxon>Phycisphaerae</taxon>
        <taxon>Phycisphaerales</taxon>
        <taxon>Phycisphaeraceae</taxon>
        <taxon>Algisphaera</taxon>
    </lineage>
</organism>
<sequence length="305" mass="32634">MASLILRRLIQLPLILAIIFLVTFTLVWVLPGNPLDRAEGRRPPPEVEQAMKARYNLDSPTSFLVGYAKGALVGDFGPSLEYRGRSVREIIAEGLPISASLGFAALGVALFLGTLAGVLGALKPGSPLDHMSLGVALLGISLPNFVTGTILLVVFAGMLNWVPVGGWSSPRDMILPAITLGLAPAAYIARLIRLGLADIMSADFIRTARAKGLSNHKALFKHAMKVAYLPVLSFLGPAAASVMTGSFVVEKVFNIPGIGEYFVNSVLNKDQSLILGIVLVYATMLILFNLVVDVAYAWLDPRIEL</sequence>
<feature type="transmembrane region" description="Helical" evidence="7">
    <location>
        <begin position="273"/>
        <end position="299"/>
    </location>
</feature>
<dbReference type="EMBL" id="JACHGY010000001">
    <property type="protein sequence ID" value="MBB6429751.1"/>
    <property type="molecule type" value="Genomic_DNA"/>
</dbReference>
<feature type="transmembrane region" description="Helical" evidence="7">
    <location>
        <begin position="12"/>
        <end position="30"/>
    </location>
</feature>
<dbReference type="InterPro" id="IPR000515">
    <property type="entry name" value="MetI-like"/>
</dbReference>
<dbReference type="Gene3D" id="1.10.3720.10">
    <property type="entry name" value="MetI-like"/>
    <property type="match status" value="1"/>
</dbReference>
<feature type="transmembrane region" description="Helical" evidence="7">
    <location>
        <begin position="226"/>
        <end position="249"/>
    </location>
</feature>
<dbReference type="GO" id="GO:0055085">
    <property type="term" value="P:transmembrane transport"/>
    <property type="evidence" value="ECO:0007669"/>
    <property type="project" value="InterPro"/>
</dbReference>
<dbReference type="PANTHER" id="PTHR43163">
    <property type="entry name" value="DIPEPTIDE TRANSPORT SYSTEM PERMEASE PROTEIN DPPB-RELATED"/>
    <property type="match status" value="1"/>
</dbReference>
<evidence type="ECO:0000259" key="8">
    <source>
        <dbReference type="PROSITE" id="PS50928"/>
    </source>
</evidence>
<dbReference type="CDD" id="cd06261">
    <property type="entry name" value="TM_PBP2"/>
    <property type="match status" value="1"/>
</dbReference>
<comment type="caution">
    <text evidence="9">The sequence shown here is derived from an EMBL/GenBank/DDBJ whole genome shotgun (WGS) entry which is preliminary data.</text>
</comment>
<feature type="domain" description="ABC transmembrane type-1" evidence="8">
    <location>
        <begin position="95"/>
        <end position="296"/>
    </location>
</feature>
<dbReference type="PANTHER" id="PTHR43163:SF6">
    <property type="entry name" value="DIPEPTIDE TRANSPORT SYSTEM PERMEASE PROTEIN DPPB-RELATED"/>
    <property type="match status" value="1"/>
</dbReference>
<feature type="transmembrane region" description="Helical" evidence="7">
    <location>
        <begin position="173"/>
        <end position="192"/>
    </location>
</feature>
<reference evidence="9 10" key="1">
    <citation type="submission" date="2020-08" db="EMBL/GenBank/DDBJ databases">
        <title>Genomic Encyclopedia of Type Strains, Phase IV (KMG-IV): sequencing the most valuable type-strain genomes for metagenomic binning, comparative biology and taxonomic classification.</title>
        <authorList>
            <person name="Goeker M."/>
        </authorList>
    </citation>
    <scope>NUCLEOTIDE SEQUENCE [LARGE SCALE GENOMIC DNA]</scope>
    <source>
        <strain evidence="9 10">DSM 103725</strain>
    </source>
</reference>
<protein>
    <submittedName>
        <fullName evidence="9">Oligopeptide transport system permease protein</fullName>
    </submittedName>
</protein>
<evidence type="ECO:0000256" key="3">
    <source>
        <dbReference type="ARBA" id="ARBA00022475"/>
    </source>
</evidence>
<dbReference type="GO" id="GO:0005886">
    <property type="term" value="C:plasma membrane"/>
    <property type="evidence" value="ECO:0007669"/>
    <property type="project" value="UniProtKB-SubCell"/>
</dbReference>
<name>A0A7X0LKL2_9BACT</name>
<keyword evidence="5 7" id="KW-1133">Transmembrane helix</keyword>
<proteinExistence type="inferred from homology"/>
<evidence type="ECO:0000313" key="9">
    <source>
        <dbReference type="EMBL" id="MBB6429751.1"/>
    </source>
</evidence>
<dbReference type="AlphaFoldDB" id="A0A7X0LKL2"/>
<evidence type="ECO:0000256" key="6">
    <source>
        <dbReference type="ARBA" id="ARBA00023136"/>
    </source>
</evidence>
<evidence type="ECO:0000256" key="2">
    <source>
        <dbReference type="ARBA" id="ARBA00022448"/>
    </source>
</evidence>
<evidence type="ECO:0000256" key="4">
    <source>
        <dbReference type="ARBA" id="ARBA00022692"/>
    </source>
</evidence>
<dbReference type="InterPro" id="IPR035906">
    <property type="entry name" value="MetI-like_sf"/>
</dbReference>
<evidence type="ECO:0000313" key="10">
    <source>
        <dbReference type="Proteomes" id="UP000541810"/>
    </source>
</evidence>